<evidence type="ECO:0000313" key="4">
    <source>
        <dbReference type="Proteomes" id="UP000499080"/>
    </source>
</evidence>
<organism evidence="3 4">
    <name type="scientific">Araneus ventricosus</name>
    <name type="common">Orbweaver spider</name>
    <name type="synonym">Epeira ventricosa</name>
    <dbReference type="NCBI Taxonomy" id="182803"/>
    <lineage>
        <taxon>Eukaryota</taxon>
        <taxon>Metazoa</taxon>
        <taxon>Ecdysozoa</taxon>
        <taxon>Arthropoda</taxon>
        <taxon>Chelicerata</taxon>
        <taxon>Arachnida</taxon>
        <taxon>Araneae</taxon>
        <taxon>Araneomorphae</taxon>
        <taxon>Entelegynae</taxon>
        <taxon>Araneoidea</taxon>
        <taxon>Araneidae</taxon>
        <taxon>Araneus</taxon>
    </lineage>
</organism>
<sequence length="106" mass="11338">MASRRSVPKFPVTFLLLIVWSFVGSCVAARYQRPLKAGSWKTLTGGLKDSSVLLIGGTSAFISGWIAVMASKEEIPNIAAFPLISVGGAVFYFGCAAAMNFIFTKK</sequence>
<evidence type="ECO:0008006" key="5">
    <source>
        <dbReference type="Google" id="ProtNLM"/>
    </source>
</evidence>
<feature type="chain" id="PRO_5021207206" description="Transmembrane protein 242" evidence="2">
    <location>
        <begin position="29"/>
        <end position="106"/>
    </location>
</feature>
<name>A0A4Y2NSJ7_ARAVE</name>
<feature type="signal peptide" evidence="2">
    <location>
        <begin position="1"/>
        <end position="28"/>
    </location>
</feature>
<dbReference type="AlphaFoldDB" id="A0A4Y2NSJ7"/>
<feature type="transmembrane region" description="Helical" evidence="1">
    <location>
        <begin position="52"/>
        <end position="71"/>
    </location>
</feature>
<evidence type="ECO:0000256" key="2">
    <source>
        <dbReference type="SAM" id="SignalP"/>
    </source>
</evidence>
<dbReference type="Proteomes" id="UP000499080">
    <property type="component" value="Unassembled WGS sequence"/>
</dbReference>
<keyword evidence="2" id="KW-0732">Signal</keyword>
<keyword evidence="1" id="KW-1133">Transmembrane helix</keyword>
<dbReference type="PROSITE" id="PS51257">
    <property type="entry name" value="PROKAR_LIPOPROTEIN"/>
    <property type="match status" value="1"/>
</dbReference>
<keyword evidence="1" id="KW-0812">Transmembrane</keyword>
<reference evidence="3 4" key="1">
    <citation type="journal article" date="2019" name="Sci. Rep.">
        <title>Orb-weaving spider Araneus ventricosus genome elucidates the spidroin gene catalogue.</title>
        <authorList>
            <person name="Kono N."/>
            <person name="Nakamura H."/>
            <person name="Ohtoshi R."/>
            <person name="Moran D.A.P."/>
            <person name="Shinohara A."/>
            <person name="Yoshida Y."/>
            <person name="Fujiwara M."/>
            <person name="Mori M."/>
            <person name="Tomita M."/>
            <person name="Arakawa K."/>
        </authorList>
    </citation>
    <scope>NUCLEOTIDE SEQUENCE [LARGE SCALE GENOMIC DNA]</scope>
</reference>
<proteinExistence type="predicted"/>
<dbReference type="EMBL" id="BGPR01009739">
    <property type="protein sequence ID" value="GBN41974.1"/>
    <property type="molecule type" value="Genomic_DNA"/>
</dbReference>
<dbReference type="OrthoDB" id="6411633at2759"/>
<keyword evidence="1" id="KW-0472">Membrane</keyword>
<evidence type="ECO:0000256" key="1">
    <source>
        <dbReference type="SAM" id="Phobius"/>
    </source>
</evidence>
<gene>
    <name evidence="3" type="ORF">AVEN_258020_1</name>
</gene>
<accession>A0A4Y2NSJ7</accession>
<comment type="caution">
    <text evidence="3">The sequence shown here is derived from an EMBL/GenBank/DDBJ whole genome shotgun (WGS) entry which is preliminary data.</text>
</comment>
<keyword evidence="4" id="KW-1185">Reference proteome</keyword>
<evidence type="ECO:0000313" key="3">
    <source>
        <dbReference type="EMBL" id="GBN41974.1"/>
    </source>
</evidence>
<protein>
    <recommendedName>
        <fullName evidence="5">Transmembrane protein 242</fullName>
    </recommendedName>
</protein>
<feature type="transmembrane region" description="Helical" evidence="1">
    <location>
        <begin position="78"/>
        <end position="103"/>
    </location>
</feature>